<feature type="region of interest" description="Disordered" evidence="1">
    <location>
        <begin position="24"/>
        <end position="46"/>
    </location>
</feature>
<name>A0A1V8TGP6_9PEZI</name>
<organism evidence="2 3">
    <name type="scientific">Cryoendolithus antarcticus</name>
    <dbReference type="NCBI Taxonomy" id="1507870"/>
    <lineage>
        <taxon>Eukaryota</taxon>
        <taxon>Fungi</taxon>
        <taxon>Dikarya</taxon>
        <taxon>Ascomycota</taxon>
        <taxon>Pezizomycotina</taxon>
        <taxon>Dothideomycetes</taxon>
        <taxon>Dothideomycetidae</taxon>
        <taxon>Cladosporiales</taxon>
        <taxon>Cladosporiaceae</taxon>
        <taxon>Cryoendolithus</taxon>
    </lineage>
</organism>
<sequence>MAILETSVPTMVFTERPISKQDLEMARTKATVSKQSPSSTSRRVTGKVVIKPRRDSIVDEQQSPETDLRGVPDTVVIEGRRDLKVDEEQAKTLWAEVVENERELQRRAREYEKRVERHEREKLIRALWEIRQRVSRVPAEVDAMK</sequence>
<dbReference type="InParanoid" id="A0A1V8TGP6"/>
<evidence type="ECO:0000313" key="2">
    <source>
        <dbReference type="EMBL" id="OQO10428.1"/>
    </source>
</evidence>
<dbReference type="EMBL" id="NAJO01000008">
    <property type="protein sequence ID" value="OQO10428.1"/>
    <property type="molecule type" value="Genomic_DNA"/>
</dbReference>
<keyword evidence="3" id="KW-1185">Reference proteome</keyword>
<evidence type="ECO:0000313" key="3">
    <source>
        <dbReference type="Proteomes" id="UP000192596"/>
    </source>
</evidence>
<evidence type="ECO:0000256" key="1">
    <source>
        <dbReference type="SAM" id="MobiDB-lite"/>
    </source>
</evidence>
<dbReference type="Proteomes" id="UP000192596">
    <property type="component" value="Unassembled WGS sequence"/>
</dbReference>
<feature type="compositionally biased region" description="Polar residues" evidence="1">
    <location>
        <begin position="30"/>
        <end position="43"/>
    </location>
</feature>
<proteinExistence type="predicted"/>
<accession>A0A1V8TGP6</accession>
<gene>
    <name evidence="2" type="ORF">B0A48_03724</name>
</gene>
<protein>
    <submittedName>
        <fullName evidence="2">Uncharacterized protein</fullName>
    </submittedName>
</protein>
<reference evidence="3" key="1">
    <citation type="submission" date="2017-03" db="EMBL/GenBank/DDBJ databases">
        <title>Genomes of endolithic fungi from Antarctica.</title>
        <authorList>
            <person name="Coleine C."/>
            <person name="Masonjones S."/>
            <person name="Stajich J.E."/>
        </authorList>
    </citation>
    <scope>NUCLEOTIDE SEQUENCE [LARGE SCALE GENOMIC DNA]</scope>
    <source>
        <strain evidence="3">CCFEE 5527</strain>
    </source>
</reference>
<dbReference type="AlphaFoldDB" id="A0A1V8TGP6"/>
<comment type="caution">
    <text evidence="2">The sequence shown here is derived from an EMBL/GenBank/DDBJ whole genome shotgun (WGS) entry which is preliminary data.</text>
</comment>